<gene>
    <name evidence="1" type="ORF">MHBO_002017</name>
</gene>
<dbReference type="EMBL" id="JBDODL010000615">
    <property type="protein sequence ID" value="MES1920336.1"/>
    <property type="molecule type" value="Genomic_DNA"/>
</dbReference>
<accession>A0ABV2AKW6</accession>
<sequence length="224" mass="26229">MMIDYIGSKIKKEWKFELKTNEKNLIKNKFFKPKKSVKGIMNGLKKHSKIENYIKNLTKTKMTNLTEIETANLLNYLTKSSEPILFTKILKKLFMSRKPGDEILKSLFELKNDQISRIVEIAIFLLSNCEDNIFGNKTKNIIAWNNMILTYLIKKNDKTLIKSFSKIKKNIKFRIKLAEDGLKILNLIDFLAKTKFQKNISVSRYSLVEISRSNKFKFSSKNLD</sequence>
<protein>
    <submittedName>
        <fullName evidence="1">Uncharacterized protein</fullName>
    </submittedName>
</protein>
<evidence type="ECO:0000313" key="1">
    <source>
        <dbReference type="EMBL" id="MES1920336.1"/>
    </source>
</evidence>
<keyword evidence="2" id="KW-1185">Reference proteome</keyword>
<name>A0ABV2AKW6_9EUKA</name>
<evidence type="ECO:0000313" key="2">
    <source>
        <dbReference type="Proteomes" id="UP001439008"/>
    </source>
</evidence>
<proteinExistence type="predicted"/>
<organism evidence="1 2">
    <name type="scientific">Bonamia ostreae</name>
    <dbReference type="NCBI Taxonomy" id="126728"/>
    <lineage>
        <taxon>Eukaryota</taxon>
        <taxon>Sar</taxon>
        <taxon>Rhizaria</taxon>
        <taxon>Endomyxa</taxon>
        <taxon>Ascetosporea</taxon>
        <taxon>Haplosporida</taxon>
        <taxon>Bonamia</taxon>
    </lineage>
</organism>
<comment type="caution">
    <text evidence="1">The sequence shown here is derived from an EMBL/GenBank/DDBJ whole genome shotgun (WGS) entry which is preliminary data.</text>
</comment>
<dbReference type="Proteomes" id="UP001439008">
    <property type="component" value="Unassembled WGS sequence"/>
</dbReference>
<reference evidence="1 2" key="1">
    <citation type="journal article" date="2024" name="BMC Biol.">
        <title>Comparative genomics of Ascetosporea gives new insight into the evolutionary basis for animal parasitism in Rhizaria.</title>
        <authorList>
            <person name="Hiltunen Thoren M."/>
            <person name="Onut-Brannstrom I."/>
            <person name="Alfjorden A."/>
            <person name="Peckova H."/>
            <person name="Swords F."/>
            <person name="Hooper C."/>
            <person name="Holzer A.S."/>
            <person name="Bass D."/>
            <person name="Burki F."/>
        </authorList>
    </citation>
    <scope>NUCLEOTIDE SEQUENCE [LARGE SCALE GENOMIC DNA]</scope>
    <source>
        <strain evidence="1">20-A016</strain>
    </source>
</reference>